<dbReference type="RefSeq" id="WP_184996805.1">
    <property type="nucleotide sequence ID" value="NZ_BOMK01000021.1"/>
</dbReference>
<evidence type="ECO:0000313" key="1">
    <source>
        <dbReference type="EMBL" id="MBB4765796.1"/>
    </source>
</evidence>
<proteinExistence type="predicted"/>
<evidence type="ECO:0000313" key="2">
    <source>
        <dbReference type="Proteomes" id="UP000578112"/>
    </source>
</evidence>
<sequence>MNGKRPSMDVLLCLLNAFEVPAPDHAAWQETWRRLAAAPSAAHLPRFDEVSPRQLGIHAAIVTDDSMGEMPKYVARDFDHALRNSISTGVERGCFVLLTGRSSSGKTRSLHEAVHVVAPNWPIFQPASTAEIIELLDGVRQRIIIWLDEMERFFDVDPQLTKEHVIRLLQFPAIVVATLWSDDYLKRRAPRTPGGSAELKNDRRLLDLAKVVPVPAEFSGRELAEADRAAQTDSRIRLALEVEDAGLTQALAAGPELLHRWELAPNPYARAVISFAADARRLGVRSPIPDHAFESATAGYLTAPQRVNRPSRWLADALAFGMEEVYGAVAALSPADDDEAGSLAGYVVADYVAQHIRRTDCPPRSAWETLISITDDAEELRRLAAAANARMRYCHEEQALRRLSQLHGKGAAELAGVLFRSGRDREATALLRTHLEESPGDQSAGDRLRDIAELAQRIDELRAATAGGNVEAGQRLAELFADGGRADRLRAKADGGSLLFEEDLAALLADRGAVDELRTRADRGKRPAAEALAELLATHSRVDSLQQRANAGDPAASRQLAKLLASDTAVDSTAVQTQFIHLQRQIRSGDEVAARQLTTLLFDLRDETELRCQVDAGTFQAAERLVALLNADETVDRELVNRLRAHGLRADGVLYMPQEV</sequence>
<comment type="caution">
    <text evidence="1">The sequence shown here is derived from an EMBL/GenBank/DDBJ whole genome shotgun (WGS) entry which is preliminary data.</text>
</comment>
<gene>
    <name evidence="1" type="ORF">BJ971_006352</name>
</gene>
<dbReference type="Proteomes" id="UP000578112">
    <property type="component" value="Unassembled WGS sequence"/>
</dbReference>
<dbReference type="AlphaFoldDB" id="A0A7W7I3W4"/>
<reference evidence="1 2" key="1">
    <citation type="submission" date="2020-08" db="EMBL/GenBank/DDBJ databases">
        <title>Sequencing the genomes of 1000 actinobacteria strains.</title>
        <authorList>
            <person name="Klenk H.-P."/>
        </authorList>
    </citation>
    <scope>NUCLEOTIDE SEQUENCE [LARGE SCALE GENOMIC DNA]</scope>
    <source>
        <strain evidence="1 2">DSM 43149</strain>
    </source>
</reference>
<keyword evidence="2" id="KW-1185">Reference proteome</keyword>
<organism evidence="1 2">
    <name type="scientific">Actinoplanes digitatis</name>
    <dbReference type="NCBI Taxonomy" id="1868"/>
    <lineage>
        <taxon>Bacteria</taxon>
        <taxon>Bacillati</taxon>
        <taxon>Actinomycetota</taxon>
        <taxon>Actinomycetes</taxon>
        <taxon>Micromonosporales</taxon>
        <taxon>Micromonosporaceae</taxon>
        <taxon>Actinoplanes</taxon>
    </lineage>
</organism>
<name>A0A7W7I3W4_9ACTN</name>
<dbReference type="EMBL" id="JACHNH010000001">
    <property type="protein sequence ID" value="MBB4765796.1"/>
    <property type="molecule type" value="Genomic_DNA"/>
</dbReference>
<accession>A0A7W7I3W4</accession>
<protein>
    <submittedName>
        <fullName evidence="1">Uncharacterized protein</fullName>
    </submittedName>
</protein>